<dbReference type="EC" id="5.2.1.8" evidence="3"/>
<proteinExistence type="inferred from homology"/>
<dbReference type="InterPro" id="IPR024936">
    <property type="entry name" value="Cyclophilin-type_PPIase"/>
</dbReference>
<evidence type="ECO:0000256" key="2">
    <source>
        <dbReference type="ARBA" id="ARBA00023235"/>
    </source>
</evidence>
<protein>
    <recommendedName>
        <fullName evidence="3">Peptidyl-prolyl cis-trans isomerase</fullName>
        <shortName evidence="3">PPIase</shortName>
        <ecNumber evidence="3">5.2.1.8</ecNumber>
    </recommendedName>
</protein>
<evidence type="ECO:0000313" key="5">
    <source>
        <dbReference type="EMBL" id="CAL6018287.1"/>
    </source>
</evidence>
<organism evidence="5 6">
    <name type="scientific">Hexamita inflata</name>
    <dbReference type="NCBI Taxonomy" id="28002"/>
    <lineage>
        <taxon>Eukaryota</taxon>
        <taxon>Metamonada</taxon>
        <taxon>Diplomonadida</taxon>
        <taxon>Hexamitidae</taxon>
        <taxon>Hexamitinae</taxon>
        <taxon>Hexamita</taxon>
    </lineage>
</organism>
<name>A0ABP1IKR5_9EUKA</name>
<reference evidence="5 6" key="1">
    <citation type="submission" date="2024-07" db="EMBL/GenBank/DDBJ databases">
        <authorList>
            <person name="Akdeniz Z."/>
        </authorList>
    </citation>
    <scope>NUCLEOTIDE SEQUENCE [LARGE SCALE GENOMIC DNA]</scope>
</reference>
<dbReference type="InterPro" id="IPR002130">
    <property type="entry name" value="Cyclophilin-type_PPIase_dom"/>
</dbReference>
<keyword evidence="1 3" id="KW-0697">Rotamase</keyword>
<dbReference type="PIRSF" id="PIRSF001467">
    <property type="entry name" value="Peptidylpro_ismrse"/>
    <property type="match status" value="1"/>
</dbReference>
<dbReference type="InterPro" id="IPR029000">
    <property type="entry name" value="Cyclophilin-like_dom_sf"/>
</dbReference>
<dbReference type="PANTHER" id="PTHR11071:SF561">
    <property type="entry name" value="PEPTIDYL-PROLYL CIS-TRANS ISOMERASE D-RELATED"/>
    <property type="match status" value="1"/>
</dbReference>
<dbReference type="GO" id="GO:0016853">
    <property type="term" value="F:isomerase activity"/>
    <property type="evidence" value="ECO:0007669"/>
    <property type="project" value="UniProtKB-KW"/>
</dbReference>
<dbReference type="PROSITE" id="PS00170">
    <property type="entry name" value="CSA_PPIASE_1"/>
    <property type="match status" value="1"/>
</dbReference>
<comment type="similarity">
    <text evidence="3">Belongs to the cyclophilin-type PPIase family.</text>
</comment>
<dbReference type="Proteomes" id="UP001642409">
    <property type="component" value="Unassembled WGS sequence"/>
</dbReference>
<dbReference type="InterPro" id="IPR020892">
    <property type="entry name" value="Cyclophilin-type_PPIase_CS"/>
</dbReference>
<feature type="domain" description="PPIase cyclophilin-type" evidence="4">
    <location>
        <begin position="20"/>
        <end position="180"/>
    </location>
</feature>
<dbReference type="Pfam" id="PF00160">
    <property type="entry name" value="Pro_isomerase"/>
    <property type="match status" value="1"/>
</dbReference>
<evidence type="ECO:0000256" key="1">
    <source>
        <dbReference type="ARBA" id="ARBA00023110"/>
    </source>
</evidence>
<accession>A0ABP1IKR5</accession>
<gene>
    <name evidence="5" type="ORF">HINF_LOCUS26395</name>
</gene>
<evidence type="ECO:0000259" key="4">
    <source>
        <dbReference type="PROSITE" id="PS50072"/>
    </source>
</evidence>
<dbReference type="PROSITE" id="PS50072">
    <property type="entry name" value="CSA_PPIASE_2"/>
    <property type="match status" value="1"/>
</dbReference>
<evidence type="ECO:0000313" key="6">
    <source>
        <dbReference type="Proteomes" id="UP001642409"/>
    </source>
</evidence>
<comment type="function">
    <text evidence="3">PPIases accelerate the folding of proteins. It catalyzes the cis-trans isomerization of proline imidic peptide bonds in oligopeptides.</text>
</comment>
<dbReference type="SUPFAM" id="SSF50891">
    <property type="entry name" value="Cyclophilin-like"/>
    <property type="match status" value="1"/>
</dbReference>
<evidence type="ECO:0000256" key="3">
    <source>
        <dbReference type="RuleBase" id="RU363019"/>
    </source>
</evidence>
<dbReference type="Gene3D" id="2.40.100.10">
    <property type="entry name" value="Cyclophilin-like"/>
    <property type="match status" value="1"/>
</dbReference>
<comment type="catalytic activity">
    <reaction evidence="3">
        <text>[protein]-peptidylproline (omega=180) = [protein]-peptidylproline (omega=0)</text>
        <dbReference type="Rhea" id="RHEA:16237"/>
        <dbReference type="Rhea" id="RHEA-COMP:10747"/>
        <dbReference type="Rhea" id="RHEA-COMP:10748"/>
        <dbReference type="ChEBI" id="CHEBI:83833"/>
        <dbReference type="ChEBI" id="CHEBI:83834"/>
        <dbReference type="EC" id="5.2.1.8"/>
    </reaction>
</comment>
<sequence>MLCAILSFAKTSPKITANVTFTVKHGDQELGNVVIGMFGETTPITAKNFIEIAKKESTGKGSQAYAGTIFHRIIPNFMIQGGDFERRDGTGGYSIYGQKFDDENFKIQHRPFSLSMANAGKNTNGAQFFITTVETSWLNGRHVVFGHVVEGQDVVKAIESVKTGANDRPIQEVTIVASSVVEDFEPYTIEF</sequence>
<dbReference type="PRINTS" id="PR00153">
    <property type="entry name" value="CSAPPISMRASE"/>
</dbReference>
<dbReference type="EMBL" id="CAXDID020000080">
    <property type="protein sequence ID" value="CAL6018287.1"/>
    <property type="molecule type" value="Genomic_DNA"/>
</dbReference>
<comment type="caution">
    <text evidence="5">The sequence shown here is derived from an EMBL/GenBank/DDBJ whole genome shotgun (WGS) entry which is preliminary data.</text>
</comment>
<keyword evidence="2 3" id="KW-0413">Isomerase</keyword>
<dbReference type="PANTHER" id="PTHR11071">
    <property type="entry name" value="PEPTIDYL-PROLYL CIS-TRANS ISOMERASE"/>
    <property type="match status" value="1"/>
</dbReference>
<keyword evidence="6" id="KW-1185">Reference proteome</keyword>